<keyword evidence="3" id="KW-0479">Metal-binding</keyword>
<dbReference type="InterPro" id="IPR036412">
    <property type="entry name" value="HAD-like_sf"/>
</dbReference>
<dbReference type="GO" id="GO:0044281">
    <property type="term" value="P:small molecule metabolic process"/>
    <property type="evidence" value="ECO:0007669"/>
    <property type="project" value="UniProtKB-ARBA"/>
</dbReference>
<evidence type="ECO:0000256" key="5">
    <source>
        <dbReference type="ARBA" id="ARBA00022842"/>
    </source>
</evidence>
<dbReference type="PRINTS" id="PR00413">
    <property type="entry name" value="HADHALOGNASE"/>
</dbReference>
<dbReference type="SFLD" id="SFLDG01129">
    <property type="entry name" value="C1.5:_HAD__Beta-PGM__Phosphata"/>
    <property type="match status" value="1"/>
</dbReference>
<dbReference type="OrthoDB" id="27736at2157"/>
<evidence type="ECO:0000256" key="4">
    <source>
        <dbReference type="ARBA" id="ARBA00022801"/>
    </source>
</evidence>
<dbReference type="GeneID" id="8682606"/>
<dbReference type="InParanoid" id="D1Z2V8"/>
<evidence type="ECO:0000256" key="3">
    <source>
        <dbReference type="ARBA" id="ARBA00022723"/>
    </source>
</evidence>
<dbReference type="RefSeq" id="WP_012901700.1">
    <property type="nucleotide sequence ID" value="NC_013665.1"/>
</dbReference>
<dbReference type="Gene3D" id="3.40.50.1000">
    <property type="entry name" value="HAD superfamily/HAD-like"/>
    <property type="match status" value="1"/>
</dbReference>
<dbReference type="Proteomes" id="UP000001882">
    <property type="component" value="Chromosome"/>
</dbReference>
<comment type="cofactor">
    <cofactor evidence="1">
        <name>Mg(2+)</name>
        <dbReference type="ChEBI" id="CHEBI:18420"/>
    </cofactor>
</comment>
<dbReference type="PANTHER" id="PTHR46470">
    <property type="entry name" value="N-ACYLNEURAMINATE-9-PHOSPHATASE"/>
    <property type="match status" value="1"/>
</dbReference>
<dbReference type="STRING" id="304371.MCP_2958"/>
<dbReference type="NCBIfam" id="TIGR01549">
    <property type="entry name" value="HAD-SF-IA-v1"/>
    <property type="match status" value="1"/>
</dbReference>
<proteinExistence type="inferred from homology"/>
<dbReference type="SFLD" id="SFLDS00003">
    <property type="entry name" value="Haloacid_Dehalogenase"/>
    <property type="match status" value="1"/>
</dbReference>
<dbReference type="EMBL" id="AP011532">
    <property type="protein sequence ID" value="BAI63030.1"/>
    <property type="molecule type" value="Genomic_DNA"/>
</dbReference>
<dbReference type="InterPro" id="IPR023214">
    <property type="entry name" value="HAD_sf"/>
</dbReference>
<accession>D1Z2V8</accession>
<comment type="similarity">
    <text evidence="2">Belongs to the HAD-like hydrolase superfamily.</text>
</comment>
<dbReference type="Gene3D" id="1.10.150.400">
    <property type="match status" value="1"/>
</dbReference>
<dbReference type="KEGG" id="mpd:MCP_2958"/>
<evidence type="ECO:0000256" key="2">
    <source>
        <dbReference type="ARBA" id="ARBA00007958"/>
    </source>
</evidence>
<keyword evidence="4" id="KW-0378">Hydrolase</keyword>
<reference evidence="6 7" key="1">
    <citation type="journal article" date="2007" name="Appl. Environ. Microbiol.">
        <title>Isolation of key methanogens for global methane emission from rice paddy fields: a novel isolate affiliated with the clone cluster rice cluster I.</title>
        <authorList>
            <person name="Sakai S."/>
            <person name="Imachi H."/>
            <person name="Sekiguchi Y."/>
            <person name="Ohashi A."/>
            <person name="Harada H."/>
            <person name="Kamagata Y."/>
        </authorList>
    </citation>
    <scope>NUCLEOTIDE SEQUENCE [LARGE SCALE GENOMIC DNA]</scope>
    <source>
        <strain evidence="7">DSM 17711 / JCM 13418 / NBRC 101707 / SANAE</strain>
    </source>
</reference>
<name>D1Z2V8_METPS</name>
<dbReference type="GO" id="GO:0016791">
    <property type="term" value="F:phosphatase activity"/>
    <property type="evidence" value="ECO:0007669"/>
    <property type="project" value="TreeGrafter"/>
</dbReference>
<protein>
    <submittedName>
        <fullName evidence="6">Haloacid dehalogenase</fullName>
    </submittedName>
</protein>
<keyword evidence="5" id="KW-0460">Magnesium</keyword>
<sequence length="256" mass="28657">MNSIDTVTFDVWNTLLVHEFYDDRVKLARVERIEKALDCAGFRFSRDDLLKAYDYSEASLCSLWKDERDASLDGHVALFLDGLGLEADEYHKDILRQPYADALLDFKPVMVEGAPDVLASLKKKGYRIGLISNTGRTPGETIRRVLDGYGILKYFDATVFSNELGYIKPNRRIFERALSGLGSRAANAVHVGDSVLLDIYGAREAGMSAILFNKYSVRFEKYATRYYEANGRSGTPDAAVERLADVTSAVEALEIK</sequence>
<gene>
    <name evidence="6" type="ordered locus">MCP_2958</name>
</gene>
<evidence type="ECO:0000256" key="1">
    <source>
        <dbReference type="ARBA" id="ARBA00001946"/>
    </source>
</evidence>
<dbReference type="AlphaFoldDB" id="D1Z2V8"/>
<dbReference type="eggNOG" id="arCOG02291">
    <property type="taxonomic scope" value="Archaea"/>
</dbReference>
<dbReference type="Pfam" id="PF00702">
    <property type="entry name" value="Hydrolase"/>
    <property type="match status" value="1"/>
</dbReference>
<dbReference type="SUPFAM" id="SSF56784">
    <property type="entry name" value="HAD-like"/>
    <property type="match status" value="1"/>
</dbReference>
<dbReference type="PANTHER" id="PTHR46470:SF2">
    <property type="entry name" value="GLYCERALDEHYDE 3-PHOSPHATE PHOSPHATASE"/>
    <property type="match status" value="1"/>
</dbReference>
<keyword evidence="7" id="KW-1185">Reference proteome</keyword>
<evidence type="ECO:0000313" key="7">
    <source>
        <dbReference type="Proteomes" id="UP000001882"/>
    </source>
</evidence>
<dbReference type="InterPro" id="IPR006439">
    <property type="entry name" value="HAD-SF_hydro_IA"/>
</dbReference>
<organism evidence="6 7">
    <name type="scientific">Methanocella paludicola (strain DSM 17711 / JCM 13418 / NBRC 101707 / SANAE)</name>
    <dbReference type="NCBI Taxonomy" id="304371"/>
    <lineage>
        <taxon>Archaea</taxon>
        <taxon>Methanobacteriati</taxon>
        <taxon>Methanobacteriota</taxon>
        <taxon>Stenosarchaea group</taxon>
        <taxon>Methanomicrobia</taxon>
        <taxon>Methanocellales</taxon>
        <taxon>Methanocellaceae</taxon>
        <taxon>Methanocella</taxon>
    </lineage>
</organism>
<dbReference type="GO" id="GO:0046872">
    <property type="term" value="F:metal ion binding"/>
    <property type="evidence" value="ECO:0007669"/>
    <property type="project" value="UniProtKB-KW"/>
</dbReference>
<reference evidence="7" key="3">
    <citation type="journal article" date="2011" name="PLoS ONE">
        <title>Genome sequence of a mesophilic hydrogenotrophic methanogen Methanocella paludicola, the first cultivated representative of the order Methanocellales.</title>
        <authorList>
            <person name="Sakai S."/>
            <person name="Takaki Y."/>
            <person name="Shimamura S."/>
            <person name="Sekine M."/>
            <person name="Tajima T."/>
            <person name="Kosugi H."/>
            <person name="Ichikawa N."/>
            <person name="Tasumi E."/>
            <person name="Hiraki A.T."/>
            <person name="Shimizu A."/>
            <person name="Kato Y."/>
            <person name="Nishiko R."/>
            <person name="Mori K."/>
            <person name="Fujita N."/>
            <person name="Imachi H."/>
            <person name="Takai K."/>
        </authorList>
    </citation>
    <scope>NUCLEOTIDE SEQUENCE [LARGE SCALE GENOMIC DNA]</scope>
    <source>
        <strain evidence="7">DSM 17711 / JCM 13418 / NBRC 101707 / SANAE</strain>
    </source>
</reference>
<dbReference type="InterPro" id="IPR051400">
    <property type="entry name" value="HAD-like_hydrolase"/>
</dbReference>
<evidence type="ECO:0000313" key="6">
    <source>
        <dbReference type="EMBL" id="BAI63030.1"/>
    </source>
</evidence>
<reference evidence="6 7" key="2">
    <citation type="journal article" date="2008" name="Int. J. Syst. Evol. Microbiol.">
        <title>Methanocella paludicola gen. nov., sp. nov., a methane-producing archaeon, the first isolate of the lineage 'Rice Cluster I', and proposal of the new archaeal order Methanocellales ord. nov.</title>
        <authorList>
            <person name="Sakai S."/>
            <person name="Imachi H."/>
            <person name="Hanada S."/>
            <person name="Ohashi A."/>
            <person name="Harada H."/>
            <person name="Kamagata Y."/>
        </authorList>
    </citation>
    <scope>NUCLEOTIDE SEQUENCE [LARGE SCALE GENOMIC DNA]</scope>
    <source>
        <strain evidence="7">DSM 17711 / JCM 13418 / NBRC 101707 / SANAE</strain>
    </source>
</reference>